<reference evidence="15" key="2">
    <citation type="journal article" date="2023" name="Microbiol Resour">
        <title>Decontamination and Annotation of the Draft Genome Sequence of the Oomycete Lagenidium giganteum ARSEF 373.</title>
        <authorList>
            <person name="Morgan W.R."/>
            <person name="Tartar A."/>
        </authorList>
    </citation>
    <scope>NUCLEOTIDE SEQUENCE</scope>
    <source>
        <strain evidence="15">ARSEF 373</strain>
    </source>
</reference>
<dbReference type="GO" id="GO:0005694">
    <property type="term" value="C:chromosome"/>
    <property type="evidence" value="ECO:0007669"/>
    <property type="project" value="UniProtKB-SubCell"/>
</dbReference>
<evidence type="ECO:0000256" key="1">
    <source>
        <dbReference type="ARBA" id="ARBA00004090"/>
    </source>
</evidence>
<evidence type="ECO:0000256" key="5">
    <source>
        <dbReference type="ARBA" id="ARBA00016738"/>
    </source>
</evidence>
<dbReference type="Pfam" id="PF03879">
    <property type="entry name" value="Cgr1"/>
    <property type="match status" value="1"/>
</dbReference>
<dbReference type="GO" id="GO:0006364">
    <property type="term" value="P:rRNA processing"/>
    <property type="evidence" value="ECO:0007669"/>
    <property type="project" value="UniProtKB-KW"/>
</dbReference>
<keyword evidence="7" id="KW-0690">Ribosome biogenesis</keyword>
<evidence type="ECO:0000313" key="15">
    <source>
        <dbReference type="EMBL" id="DAZ92570.1"/>
    </source>
</evidence>
<feature type="compositionally biased region" description="Basic residues" evidence="14">
    <location>
        <begin position="120"/>
        <end position="130"/>
    </location>
</feature>
<dbReference type="Proteomes" id="UP001146120">
    <property type="component" value="Unassembled WGS sequence"/>
</dbReference>
<dbReference type="EMBL" id="DAKRPA010000435">
    <property type="protein sequence ID" value="DAZ92570.1"/>
    <property type="molecule type" value="Genomic_DNA"/>
</dbReference>
<keyword evidence="11" id="KW-0175">Coiled coil</keyword>
<dbReference type="InterPro" id="IPR026570">
    <property type="entry name" value="CCDC86"/>
</dbReference>
<sequence length="155" mass="17834">MSKTQATTAAPATTTPAEHDANAADNKEVPRGRAVSGRVWKKVQKTRFSSQTYKATKVLSTTWEEKMLKRAKLKELKELQAEIKNRRQAEKDEKKRAREERERRRAENELKSASVQVISKTHKLKTMSKKQLRNVKKTIVNKQGVVEYVPVYPTK</sequence>
<feature type="region of interest" description="Disordered" evidence="14">
    <location>
        <begin position="83"/>
        <end position="130"/>
    </location>
</feature>
<feature type="compositionally biased region" description="Basic and acidic residues" evidence="14">
    <location>
        <begin position="17"/>
        <end position="31"/>
    </location>
</feature>
<protein>
    <recommendedName>
        <fullName evidence="5">Coiled-coil domain-containing protein 86</fullName>
    </recommendedName>
</protein>
<organism evidence="15 16">
    <name type="scientific">Lagenidium giganteum</name>
    <dbReference type="NCBI Taxonomy" id="4803"/>
    <lineage>
        <taxon>Eukaryota</taxon>
        <taxon>Sar</taxon>
        <taxon>Stramenopiles</taxon>
        <taxon>Oomycota</taxon>
        <taxon>Peronosporomycetes</taxon>
        <taxon>Pythiales</taxon>
        <taxon>Pythiaceae</taxon>
    </lineage>
</organism>
<evidence type="ECO:0000256" key="10">
    <source>
        <dbReference type="ARBA" id="ARBA00022934"/>
    </source>
</evidence>
<evidence type="ECO:0000256" key="12">
    <source>
        <dbReference type="ARBA" id="ARBA00023242"/>
    </source>
</evidence>
<keyword evidence="9" id="KW-0597">Phosphoprotein</keyword>
<evidence type="ECO:0000256" key="14">
    <source>
        <dbReference type="SAM" id="MobiDB-lite"/>
    </source>
</evidence>
<dbReference type="InterPro" id="IPR005579">
    <property type="entry name" value="Cgr1-like"/>
</dbReference>
<evidence type="ECO:0000256" key="6">
    <source>
        <dbReference type="ARBA" id="ARBA00022454"/>
    </source>
</evidence>
<dbReference type="GO" id="GO:0005730">
    <property type="term" value="C:nucleolus"/>
    <property type="evidence" value="ECO:0007669"/>
    <property type="project" value="UniProtKB-SubCell"/>
</dbReference>
<keyword evidence="8" id="KW-0698">rRNA processing</keyword>
<keyword evidence="16" id="KW-1185">Reference proteome</keyword>
<keyword evidence="10" id="KW-0164">Citrullination</keyword>
<comment type="function">
    <text evidence="13">Required for proper chromosome segregation during mitosis and error-free mitotic progression.</text>
</comment>
<comment type="function">
    <text evidence="1">Involved in nucleolar integrity and required for processing of the pre-rRNA for the 60S ribosome subunit.</text>
</comment>
<evidence type="ECO:0000256" key="4">
    <source>
        <dbReference type="ARBA" id="ARBA00007869"/>
    </source>
</evidence>
<feature type="compositionally biased region" description="Basic and acidic residues" evidence="14">
    <location>
        <begin position="83"/>
        <end position="110"/>
    </location>
</feature>
<comment type="subcellular location">
    <subcellularLocation>
        <location evidence="2">Chromosome</location>
    </subcellularLocation>
    <subcellularLocation>
        <location evidence="3">Nucleus</location>
        <location evidence="3">Nucleolus</location>
    </subcellularLocation>
</comment>
<gene>
    <name evidence="15" type="ORF">N0F65_012800</name>
</gene>
<accession>A0AAV2YAE6</accession>
<evidence type="ECO:0000256" key="9">
    <source>
        <dbReference type="ARBA" id="ARBA00022553"/>
    </source>
</evidence>
<reference evidence="15" key="1">
    <citation type="submission" date="2022-11" db="EMBL/GenBank/DDBJ databases">
        <authorList>
            <person name="Morgan W.R."/>
            <person name="Tartar A."/>
        </authorList>
    </citation>
    <scope>NUCLEOTIDE SEQUENCE</scope>
    <source>
        <strain evidence="15">ARSEF 373</strain>
    </source>
</reference>
<feature type="region of interest" description="Disordered" evidence="14">
    <location>
        <begin position="1"/>
        <end position="38"/>
    </location>
</feature>
<name>A0AAV2YAE6_9STRA</name>
<evidence type="ECO:0000313" key="16">
    <source>
        <dbReference type="Proteomes" id="UP001146120"/>
    </source>
</evidence>
<evidence type="ECO:0000256" key="3">
    <source>
        <dbReference type="ARBA" id="ARBA00004604"/>
    </source>
</evidence>
<feature type="compositionally biased region" description="Low complexity" evidence="14">
    <location>
        <begin position="1"/>
        <end position="16"/>
    </location>
</feature>
<evidence type="ECO:0000256" key="2">
    <source>
        <dbReference type="ARBA" id="ARBA00004286"/>
    </source>
</evidence>
<comment type="caution">
    <text evidence="15">The sequence shown here is derived from an EMBL/GenBank/DDBJ whole genome shotgun (WGS) entry which is preliminary data.</text>
</comment>
<dbReference type="PANTHER" id="PTHR13557:SF1">
    <property type="entry name" value="COILED-COIL DOMAIN-CONTAINING PROTEIN 86"/>
    <property type="match status" value="1"/>
</dbReference>
<dbReference type="AlphaFoldDB" id="A0AAV2YAE6"/>
<keyword evidence="6" id="KW-0158">Chromosome</keyword>
<comment type="similarity">
    <text evidence="4">Belongs to the CGR1 family.</text>
</comment>
<proteinExistence type="inferred from homology"/>
<evidence type="ECO:0000256" key="8">
    <source>
        <dbReference type="ARBA" id="ARBA00022552"/>
    </source>
</evidence>
<evidence type="ECO:0000256" key="13">
    <source>
        <dbReference type="ARBA" id="ARBA00093307"/>
    </source>
</evidence>
<evidence type="ECO:0000256" key="11">
    <source>
        <dbReference type="ARBA" id="ARBA00023054"/>
    </source>
</evidence>
<evidence type="ECO:0000256" key="7">
    <source>
        <dbReference type="ARBA" id="ARBA00022517"/>
    </source>
</evidence>
<keyword evidence="12" id="KW-0539">Nucleus</keyword>
<dbReference type="PANTHER" id="PTHR13557">
    <property type="entry name" value="COILED-COIL DOMAIN-CONTAINING PROTEIN 86"/>
    <property type="match status" value="1"/>
</dbReference>